<dbReference type="PANTHER" id="PTHR43567:SF1">
    <property type="entry name" value="FLAVOREDOXIN"/>
    <property type="match status" value="1"/>
</dbReference>
<evidence type="ECO:0000256" key="3">
    <source>
        <dbReference type="ARBA" id="ARBA00038054"/>
    </source>
</evidence>
<dbReference type="EMBL" id="JBBMFJ010000020">
    <property type="protein sequence ID" value="MEQ2563530.1"/>
    <property type="molecule type" value="Genomic_DNA"/>
</dbReference>
<feature type="domain" description="Flavin reductase like" evidence="5">
    <location>
        <begin position="11"/>
        <end position="157"/>
    </location>
</feature>
<keyword evidence="7" id="KW-1185">Reference proteome</keyword>
<dbReference type="EC" id="1.5.1.-" evidence="6"/>
<dbReference type="Gene3D" id="2.30.110.10">
    <property type="entry name" value="Electron Transport, Fmn-binding Protein, Chain A"/>
    <property type="match status" value="1"/>
</dbReference>
<comment type="cofactor">
    <cofactor evidence="1">
        <name>FMN</name>
        <dbReference type="ChEBI" id="CHEBI:58210"/>
    </cofactor>
</comment>
<dbReference type="GO" id="GO:0016491">
    <property type="term" value="F:oxidoreductase activity"/>
    <property type="evidence" value="ECO:0007669"/>
    <property type="project" value="UniProtKB-KW"/>
</dbReference>
<accession>A0ABV1HMI0</accession>
<comment type="similarity">
    <text evidence="3">Belongs to the flavoredoxin family.</text>
</comment>
<dbReference type="RefSeq" id="WP_349229659.1">
    <property type="nucleotide sequence ID" value="NZ_JBBMFJ010000020.1"/>
</dbReference>
<gene>
    <name evidence="6" type="ORF">WMO41_10240</name>
</gene>
<evidence type="ECO:0000259" key="5">
    <source>
        <dbReference type="SMART" id="SM00903"/>
    </source>
</evidence>
<evidence type="ECO:0000313" key="6">
    <source>
        <dbReference type="EMBL" id="MEQ2563530.1"/>
    </source>
</evidence>
<feature type="compositionally biased region" description="Basic and acidic residues" evidence="4">
    <location>
        <begin position="205"/>
        <end position="221"/>
    </location>
</feature>
<dbReference type="SUPFAM" id="SSF50475">
    <property type="entry name" value="FMN-binding split barrel"/>
    <property type="match status" value="1"/>
</dbReference>
<dbReference type="InterPro" id="IPR052174">
    <property type="entry name" value="Flavoredoxin"/>
</dbReference>
<reference evidence="6 7" key="1">
    <citation type="submission" date="2024-03" db="EMBL/GenBank/DDBJ databases">
        <title>Human intestinal bacterial collection.</title>
        <authorList>
            <person name="Pauvert C."/>
            <person name="Hitch T.C.A."/>
            <person name="Clavel T."/>
        </authorList>
    </citation>
    <scope>NUCLEOTIDE SEQUENCE [LARGE SCALE GENOMIC DNA]</scope>
    <source>
        <strain evidence="6 7">CLA-AP-H27</strain>
    </source>
</reference>
<proteinExistence type="inferred from homology"/>
<keyword evidence="6" id="KW-0560">Oxidoreductase</keyword>
<dbReference type="PANTHER" id="PTHR43567">
    <property type="entry name" value="FLAVOREDOXIN-RELATED-RELATED"/>
    <property type="match status" value="1"/>
</dbReference>
<organism evidence="6 7">
    <name type="scientific">Ventrimonas faecis</name>
    <dbReference type="NCBI Taxonomy" id="3133170"/>
    <lineage>
        <taxon>Bacteria</taxon>
        <taxon>Bacillati</taxon>
        <taxon>Bacillota</taxon>
        <taxon>Clostridia</taxon>
        <taxon>Lachnospirales</taxon>
        <taxon>Lachnospiraceae</taxon>
        <taxon>Ventrimonas</taxon>
    </lineage>
</organism>
<dbReference type="Proteomes" id="UP001437460">
    <property type="component" value="Unassembled WGS sequence"/>
</dbReference>
<dbReference type="PROSITE" id="PS51257">
    <property type="entry name" value="PROKAR_LIPOPROTEIN"/>
    <property type="match status" value="1"/>
</dbReference>
<dbReference type="Pfam" id="PF01613">
    <property type="entry name" value="Flavin_Reduct"/>
    <property type="match status" value="1"/>
</dbReference>
<evidence type="ECO:0000313" key="7">
    <source>
        <dbReference type="Proteomes" id="UP001437460"/>
    </source>
</evidence>
<feature type="region of interest" description="Disordered" evidence="4">
    <location>
        <begin position="191"/>
        <end position="228"/>
    </location>
</feature>
<dbReference type="InterPro" id="IPR002563">
    <property type="entry name" value="Flavin_Rdtase-like_dom"/>
</dbReference>
<keyword evidence="2" id="KW-0285">Flavoprotein</keyword>
<protein>
    <submittedName>
        <fullName evidence="6">Flavin reductase family protein</fullName>
        <ecNumber evidence="6">1.5.1.-</ecNumber>
    </submittedName>
</protein>
<dbReference type="InterPro" id="IPR012349">
    <property type="entry name" value="Split_barrel_FMN-bd"/>
</dbReference>
<sequence length="228" mass="25329">MGKQSWRGGNMLYPVPAVMVSCTRPGEKPNIITVAWAGTVCSAPAMLSISVRKERYSYDIIKETGEFVVNLVTKDLVFATDYCGVKSGRDTDKFKEMKLTPLPSQHISAPGIAESPLNLECKVKQVVELGSHDMFIAEILGVTVDDRYMDEKGTFHLNDAKLVSYSHGTYFELGEKIGTFGYSVRKDDKKTVRGKTAGKVSGKKNSRENRKDNSKRSEAAKHTRRKAK</sequence>
<name>A0ABV1HMI0_9FIRM</name>
<evidence type="ECO:0000256" key="4">
    <source>
        <dbReference type="SAM" id="MobiDB-lite"/>
    </source>
</evidence>
<dbReference type="SMART" id="SM00903">
    <property type="entry name" value="Flavin_Reduct"/>
    <property type="match status" value="1"/>
</dbReference>
<comment type="caution">
    <text evidence="6">The sequence shown here is derived from an EMBL/GenBank/DDBJ whole genome shotgun (WGS) entry which is preliminary data.</text>
</comment>
<evidence type="ECO:0000256" key="1">
    <source>
        <dbReference type="ARBA" id="ARBA00001917"/>
    </source>
</evidence>
<evidence type="ECO:0000256" key="2">
    <source>
        <dbReference type="ARBA" id="ARBA00022630"/>
    </source>
</evidence>